<evidence type="ECO:0000256" key="3">
    <source>
        <dbReference type="ARBA" id="ARBA00022475"/>
    </source>
</evidence>
<keyword evidence="6 8" id="KW-1133">Transmembrane helix</keyword>
<gene>
    <name evidence="9" type="ORF">GCM10007320_62240</name>
</gene>
<feature type="transmembrane region" description="Helical" evidence="8">
    <location>
        <begin position="124"/>
        <end position="147"/>
    </location>
</feature>
<comment type="caution">
    <text evidence="9">The sequence shown here is derived from an EMBL/GenBank/DDBJ whole genome shotgun (WGS) entry which is preliminary data.</text>
</comment>
<feature type="transmembrane region" description="Helical" evidence="8">
    <location>
        <begin position="91"/>
        <end position="112"/>
    </location>
</feature>
<dbReference type="PANTHER" id="PTHR11040">
    <property type="entry name" value="ZINC/IRON TRANSPORTER"/>
    <property type="match status" value="1"/>
</dbReference>
<proteinExistence type="inferred from homology"/>
<dbReference type="Pfam" id="PF02535">
    <property type="entry name" value="Zip"/>
    <property type="match status" value="1"/>
</dbReference>
<keyword evidence="7 8" id="KW-0472">Membrane</keyword>
<evidence type="ECO:0000256" key="8">
    <source>
        <dbReference type="SAM" id="Phobius"/>
    </source>
</evidence>
<comment type="subcellular location">
    <subcellularLocation>
        <location evidence="1">Cell membrane</location>
        <topology evidence="1">Multi-pass membrane protein</topology>
    </subcellularLocation>
</comment>
<feature type="transmembrane region" description="Helical" evidence="8">
    <location>
        <begin position="289"/>
        <end position="308"/>
    </location>
</feature>
<dbReference type="EMBL" id="BMYK01000041">
    <property type="protein sequence ID" value="GHD02756.1"/>
    <property type="molecule type" value="Genomic_DNA"/>
</dbReference>
<sequence>MDILHRPSAAHAAALPRADRLRWRWRHLTGLAIVLGALALWTQQLLQGPWMQSPGVQGALMGGGMAALATALGTLPVLLSQKFSQRSHDTMLGFGAGVMLAASAFSLIIPALTAARQQGAGSWGAAGTVGLGIAAGALLLLLVDRVVPHEHFVKGLEGPQARAMKRVWLFVLAIAVHNLPEGLAIGVAYAGTEPLGALALATGISIQDVPEGMVVALALRGVGYGRAWSAGLGVLSGLVEPVAAVFGAAVIGLSASLLPWGLAAAAGAMLYVISHEIIPESHRAGHERWATCGLMLGFILMMVLDTALA</sequence>
<comment type="similarity">
    <text evidence="2">Belongs to the ZIP transporter (TC 2.A.5) family.</text>
</comment>
<evidence type="ECO:0000256" key="4">
    <source>
        <dbReference type="ARBA" id="ARBA00022692"/>
    </source>
</evidence>
<organism evidence="9 10">
    <name type="scientific">Pseudorhodoferax aquiterrae</name>
    <dbReference type="NCBI Taxonomy" id="747304"/>
    <lineage>
        <taxon>Bacteria</taxon>
        <taxon>Pseudomonadati</taxon>
        <taxon>Pseudomonadota</taxon>
        <taxon>Betaproteobacteria</taxon>
        <taxon>Burkholderiales</taxon>
        <taxon>Comamonadaceae</taxon>
    </lineage>
</organism>
<dbReference type="InterPro" id="IPR003689">
    <property type="entry name" value="ZIP"/>
</dbReference>
<feature type="transmembrane region" description="Helical" evidence="8">
    <location>
        <begin position="231"/>
        <end position="251"/>
    </location>
</feature>
<protein>
    <submittedName>
        <fullName evidence="9">ZIP family metal transporter</fullName>
    </submittedName>
</protein>
<dbReference type="RefSeq" id="WP_189690743.1">
    <property type="nucleotide sequence ID" value="NZ_BMYK01000041.1"/>
</dbReference>
<feature type="transmembrane region" description="Helical" evidence="8">
    <location>
        <begin position="167"/>
        <end position="189"/>
    </location>
</feature>
<dbReference type="PANTHER" id="PTHR11040:SF211">
    <property type="entry name" value="ZINC TRANSPORTER ZIP11"/>
    <property type="match status" value="1"/>
</dbReference>
<keyword evidence="4 8" id="KW-0812">Transmembrane</keyword>
<feature type="transmembrane region" description="Helical" evidence="8">
    <location>
        <begin position="27"/>
        <end position="46"/>
    </location>
</feature>
<evidence type="ECO:0000256" key="5">
    <source>
        <dbReference type="ARBA" id="ARBA00022833"/>
    </source>
</evidence>
<evidence type="ECO:0000256" key="6">
    <source>
        <dbReference type="ARBA" id="ARBA00022989"/>
    </source>
</evidence>
<reference evidence="10" key="1">
    <citation type="journal article" date="2019" name="Int. J. Syst. Evol. Microbiol.">
        <title>The Global Catalogue of Microorganisms (GCM) 10K type strain sequencing project: providing services to taxonomists for standard genome sequencing and annotation.</title>
        <authorList>
            <consortium name="The Broad Institute Genomics Platform"/>
            <consortium name="The Broad Institute Genome Sequencing Center for Infectious Disease"/>
            <person name="Wu L."/>
            <person name="Ma J."/>
        </authorList>
    </citation>
    <scope>NUCLEOTIDE SEQUENCE [LARGE SCALE GENOMIC DNA]</scope>
    <source>
        <strain evidence="10">KCTC 23314</strain>
    </source>
</reference>
<keyword evidence="5" id="KW-0862">Zinc</keyword>
<evidence type="ECO:0000256" key="1">
    <source>
        <dbReference type="ARBA" id="ARBA00004651"/>
    </source>
</evidence>
<evidence type="ECO:0000256" key="7">
    <source>
        <dbReference type="ARBA" id="ARBA00023136"/>
    </source>
</evidence>
<feature type="transmembrane region" description="Helical" evidence="8">
    <location>
        <begin position="58"/>
        <end position="79"/>
    </location>
</feature>
<feature type="transmembrane region" description="Helical" evidence="8">
    <location>
        <begin position="257"/>
        <end position="277"/>
    </location>
</feature>
<evidence type="ECO:0000256" key="2">
    <source>
        <dbReference type="ARBA" id="ARBA00006939"/>
    </source>
</evidence>
<evidence type="ECO:0000313" key="10">
    <source>
        <dbReference type="Proteomes" id="UP000626210"/>
    </source>
</evidence>
<evidence type="ECO:0000313" key="9">
    <source>
        <dbReference type="EMBL" id="GHD02756.1"/>
    </source>
</evidence>
<accession>A0ABQ3GE34</accession>
<dbReference type="Proteomes" id="UP000626210">
    <property type="component" value="Unassembled WGS sequence"/>
</dbReference>
<keyword evidence="3" id="KW-1003">Cell membrane</keyword>
<keyword evidence="10" id="KW-1185">Reference proteome</keyword>
<name>A0ABQ3GE34_9BURK</name>